<dbReference type="SUPFAM" id="SSF49842">
    <property type="entry name" value="TNF-like"/>
    <property type="match status" value="1"/>
</dbReference>
<evidence type="ECO:0000313" key="11">
    <source>
        <dbReference type="Proteomes" id="UP001516400"/>
    </source>
</evidence>
<dbReference type="InterPro" id="IPR008983">
    <property type="entry name" value="Tumour_necrosis_fac-like_dom"/>
</dbReference>
<comment type="caution">
    <text evidence="10">The sequence shown here is derived from an EMBL/GenBank/DDBJ whole genome shotgun (WGS) entry which is preliminary data.</text>
</comment>
<gene>
    <name evidence="10" type="ORF">HHI36_022785</name>
</gene>
<proteinExistence type="inferred from homology"/>
<feature type="compositionally biased region" description="Basic and acidic residues" evidence="7">
    <location>
        <begin position="151"/>
        <end position="164"/>
    </location>
</feature>
<dbReference type="PANTHER" id="PTHR15151:SF24">
    <property type="entry name" value="A PROLIFERATION-INDUCING LIGAND-LIKE PROTEIN-RELATED"/>
    <property type="match status" value="1"/>
</dbReference>
<dbReference type="Proteomes" id="UP001516400">
    <property type="component" value="Unassembled WGS sequence"/>
</dbReference>
<dbReference type="EMBL" id="JABFTP020000186">
    <property type="protein sequence ID" value="KAL3289348.1"/>
    <property type="molecule type" value="Genomic_DNA"/>
</dbReference>
<keyword evidence="8" id="KW-0472">Membrane</keyword>
<evidence type="ECO:0000256" key="7">
    <source>
        <dbReference type="SAM" id="MobiDB-lite"/>
    </source>
</evidence>
<dbReference type="InterPro" id="IPR006052">
    <property type="entry name" value="TNF_dom"/>
</dbReference>
<evidence type="ECO:0000256" key="5">
    <source>
        <dbReference type="ARBA" id="ARBA00023157"/>
    </source>
</evidence>
<evidence type="ECO:0000313" key="10">
    <source>
        <dbReference type="EMBL" id="KAL3289348.1"/>
    </source>
</evidence>
<dbReference type="PROSITE" id="PS50049">
    <property type="entry name" value="THD_2"/>
    <property type="match status" value="1"/>
</dbReference>
<reference evidence="10 11" key="1">
    <citation type="journal article" date="2021" name="BMC Biol.">
        <title>Horizontally acquired antibacterial genes associated with adaptive radiation of ladybird beetles.</title>
        <authorList>
            <person name="Li H.S."/>
            <person name="Tang X.F."/>
            <person name="Huang Y.H."/>
            <person name="Xu Z.Y."/>
            <person name="Chen M.L."/>
            <person name="Du X.Y."/>
            <person name="Qiu B.Y."/>
            <person name="Chen P.T."/>
            <person name="Zhang W."/>
            <person name="Slipinski A."/>
            <person name="Escalona H.E."/>
            <person name="Waterhouse R.M."/>
            <person name="Zwick A."/>
            <person name="Pang H."/>
        </authorList>
    </citation>
    <scope>NUCLEOTIDE SEQUENCE [LARGE SCALE GENOMIC DNA]</scope>
    <source>
        <strain evidence="10">SYSU2018</strain>
    </source>
</reference>
<dbReference type="GO" id="GO:0005615">
    <property type="term" value="C:extracellular space"/>
    <property type="evidence" value="ECO:0007669"/>
    <property type="project" value="UniProtKB-KW"/>
</dbReference>
<comment type="similarity">
    <text evidence="2">Belongs to the tumor necrosis factor family.</text>
</comment>
<dbReference type="Gene3D" id="2.60.120.40">
    <property type="match status" value="1"/>
</dbReference>
<keyword evidence="11" id="KW-1185">Reference proteome</keyword>
<dbReference type="InterPro" id="IPR051748">
    <property type="entry name" value="TNF_Ligand_Superfamily"/>
</dbReference>
<evidence type="ECO:0000256" key="1">
    <source>
        <dbReference type="ARBA" id="ARBA00004613"/>
    </source>
</evidence>
<evidence type="ECO:0000256" key="8">
    <source>
        <dbReference type="SAM" id="Phobius"/>
    </source>
</evidence>
<evidence type="ECO:0000256" key="2">
    <source>
        <dbReference type="ARBA" id="ARBA00008670"/>
    </source>
</evidence>
<dbReference type="Pfam" id="PF00229">
    <property type="entry name" value="TNF"/>
    <property type="match status" value="1"/>
</dbReference>
<evidence type="ECO:0000256" key="3">
    <source>
        <dbReference type="ARBA" id="ARBA00022514"/>
    </source>
</evidence>
<keyword evidence="4" id="KW-0964">Secreted</keyword>
<dbReference type="InterPro" id="IPR021184">
    <property type="entry name" value="TNF_CS"/>
</dbReference>
<comment type="subcellular location">
    <subcellularLocation>
        <location evidence="1">Secreted</location>
    </subcellularLocation>
</comment>
<keyword evidence="8" id="KW-1133">Transmembrane helix</keyword>
<evidence type="ECO:0000256" key="4">
    <source>
        <dbReference type="ARBA" id="ARBA00022525"/>
    </source>
</evidence>
<feature type="domain" description="THD" evidence="9">
    <location>
        <begin position="204"/>
        <end position="353"/>
    </location>
</feature>
<dbReference type="PANTHER" id="PTHR15151">
    <property type="entry name" value="PROTEIN EIGER"/>
    <property type="match status" value="1"/>
</dbReference>
<feature type="transmembrane region" description="Helical" evidence="8">
    <location>
        <begin position="25"/>
        <end position="46"/>
    </location>
</feature>
<dbReference type="PROSITE" id="PS00251">
    <property type="entry name" value="THD_1"/>
    <property type="match status" value="1"/>
</dbReference>
<dbReference type="GO" id="GO:0005125">
    <property type="term" value="F:cytokine activity"/>
    <property type="evidence" value="ECO:0007669"/>
    <property type="project" value="UniProtKB-KW"/>
</dbReference>
<keyword evidence="6" id="KW-0325">Glycoprotein</keyword>
<organism evidence="10 11">
    <name type="scientific">Cryptolaemus montrouzieri</name>
    <dbReference type="NCBI Taxonomy" id="559131"/>
    <lineage>
        <taxon>Eukaryota</taxon>
        <taxon>Metazoa</taxon>
        <taxon>Ecdysozoa</taxon>
        <taxon>Arthropoda</taxon>
        <taxon>Hexapoda</taxon>
        <taxon>Insecta</taxon>
        <taxon>Pterygota</taxon>
        <taxon>Neoptera</taxon>
        <taxon>Endopterygota</taxon>
        <taxon>Coleoptera</taxon>
        <taxon>Polyphaga</taxon>
        <taxon>Cucujiformia</taxon>
        <taxon>Coccinelloidea</taxon>
        <taxon>Coccinellidae</taxon>
        <taxon>Scymninae</taxon>
        <taxon>Scymnini</taxon>
        <taxon>Cryptolaemus</taxon>
    </lineage>
</organism>
<protein>
    <recommendedName>
        <fullName evidence="9">THD domain-containing protein</fullName>
    </recommendedName>
</protein>
<keyword evidence="3" id="KW-0202">Cytokine</keyword>
<evidence type="ECO:0000259" key="9">
    <source>
        <dbReference type="PROSITE" id="PS50049"/>
    </source>
</evidence>
<evidence type="ECO:0000256" key="6">
    <source>
        <dbReference type="ARBA" id="ARBA00023180"/>
    </source>
</evidence>
<keyword evidence="8" id="KW-0812">Transmembrane</keyword>
<name>A0ABD2PED9_9CUCU</name>
<sequence>MTGKHSDYEVIVAKNDQLTLSKYNFVILVLCFAACSALGLSFYSVLEVQKMSQELNVLKIVLTEEGITSLRNSENSADITEGLDDNFPFIKKLVEEKPKHLSRTRRNIPLERSKSMNPDSSRITENTDPLVQKSSLVQETISDGVHSVKKKSVDSEEKSETETFRPDYQNQNKVYRRKHRGRNNNQLEIIDEMSPQAGRLKSLIAIHFDGDTSKYVYGRHSNFNGNGHLRHPKKTFVDWKESDWVESIGTGNGFDINNGIVSIKESGLYFVYAQIYYLDEHDMNGYRVHKNSDIFLQCTTTSHSSERMMKGNTCYTAGVTYFDTNDAISISDITDGRYSLFEPGKSFFGLIKLGDAKSKGRTSVEV</sequence>
<dbReference type="AlphaFoldDB" id="A0ABD2PED9"/>
<keyword evidence="5" id="KW-1015">Disulfide bond</keyword>
<feature type="region of interest" description="Disordered" evidence="7">
    <location>
        <begin position="142"/>
        <end position="164"/>
    </location>
</feature>
<accession>A0ABD2PED9</accession>